<evidence type="ECO:0000256" key="1">
    <source>
        <dbReference type="ARBA" id="ARBA00007118"/>
    </source>
</evidence>
<dbReference type="Proteomes" id="UP000199518">
    <property type="component" value="Unassembled WGS sequence"/>
</dbReference>
<comment type="similarity">
    <text evidence="1">Belongs to the nitroreductase family.</text>
</comment>
<dbReference type="CDD" id="cd02138">
    <property type="entry name" value="TdsD-like"/>
    <property type="match status" value="1"/>
</dbReference>
<evidence type="ECO:0000313" key="5">
    <source>
        <dbReference type="Proteomes" id="UP000199518"/>
    </source>
</evidence>
<dbReference type="EMBL" id="FOQD01000019">
    <property type="protein sequence ID" value="SFJ38619.1"/>
    <property type="molecule type" value="Genomic_DNA"/>
</dbReference>
<dbReference type="AlphaFoldDB" id="A0A1I3QYT6"/>
<evidence type="ECO:0000313" key="4">
    <source>
        <dbReference type="EMBL" id="SFJ38619.1"/>
    </source>
</evidence>
<dbReference type="InterPro" id="IPR000415">
    <property type="entry name" value="Nitroreductase-like"/>
</dbReference>
<protein>
    <submittedName>
        <fullName evidence="4">Nitroreductase</fullName>
    </submittedName>
</protein>
<organism evidence="4 5">
    <name type="scientific">Planctomicrobium piriforme</name>
    <dbReference type="NCBI Taxonomy" id="1576369"/>
    <lineage>
        <taxon>Bacteria</taxon>
        <taxon>Pseudomonadati</taxon>
        <taxon>Planctomycetota</taxon>
        <taxon>Planctomycetia</taxon>
        <taxon>Planctomycetales</taxon>
        <taxon>Planctomycetaceae</taxon>
        <taxon>Planctomicrobium</taxon>
    </lineage>
</organism>
<sequence>MASLPDPLDHRSSDHDILELFLKRWSPRAMTGDPIPPQTLHRLFEAARWAPSTYNEQEWRFLYAHRESADWKTFFGLLMEANQIWCQHAGVLIVALSKKTFTKNGKPNAVHSLDTGMAVQNLLLQAASIPGLMAHGMGGFDRNKTRVALGVPDDYEIECMIAVGIAGDPEKLPPELKEREIPSQRKPVGEFAKPGRFAF</sequence>
<dbReference type="SUPFAM" id="SSF55469">
    <property type="entry name" value="FMN-dependent nitroreductase-like"/>
    <property type="match status" value="1"/>
</dbReference>
<dbReference type="PANTHER" id="PTHR43673">
    <property type="entry name" value="NAD(P)H NITROREDUCTASE YDGI-RELATED"/>
    <property type="match status" value="1"/>
</dbReference>
<feature type="domain" description="Nitroreductase" evidence="3">
    <location>
        <begin position="80"/>
        <end position="164"/>
    </location>
</feature>
<proteinExistence type="inferred from homology"/>
<dbReference type="PANTHER" id="PTHR43673:SF10">
    <property type="entry name" value="NADH DEHYDROGENASE_NAD(P)H NITROREDUCTASE XCC3605-RELATED"/>
    <property type="match status" value="1"/>
</dbReference>
<dbReference type="Pfam" id="PF00881">
    <property type="entry name" value="Nitroreductase"/>
    <property type="match status" value="2"/>
</dbReference>
<dbReference type="STRING" id="1576369.SAMN05421753_11984"/>
<dbReference type="GO" id="GO:0016491">
    <property type="term" value="F:oxidoreductase activity"/>
    <property type="evidence" value="ECO:0007669"/>
    <property type="project" value="UniProtKB-KW"/>
</dbReference>
<gene>
    <name evidence="4" type="ORF">SAMN05421753_11984</name>
</gene>
<keyword evidence="2" id="KW-0560">Oxidoreductase</keyword>
<dbReference type="InterPro" id="IPR029479">
    <property type="entry name" value="Nitroreductase"/>
</dbReference>
<accession>A0A1I3QYT6</accession>
<reference evidence="5" key="1">
    <citation type="submission" date="2016-10" db="EMBL/GenBank/DDBJ databases">
        <authorList>
            <person name="Varghese N."/>
            <person name="Submissions S."/>
        </authorList>
    </citation>
    <scope>NUCLEOTIDE SEQUENCE [LARGE SCALE GENOMIC DNA]</scope>
    <source>
        <strain evidence="5">DSM 26348</strain>
    </source>
</reference>
<dbReference type="Gene3D" id="3.40.109.10">
    <property type="entry name" value="NADH Oxidase"/>
    <property type="match status" value="1"/>
</dbReference>
<dbReference type="OrthoDB" id="9782629at2"/>
<name>A0A1I3QYT6_9PLAN</name>
<dbReference type="RefSeq" id="WP_092055327.1">
    <property type="nucleotide sequence ID" value="NZ_FOQD01000019.1"/>
</dbReference>
<feature type="domain" description="Nitroreductase" evidence="3">
    <location>
        <begin position="23"/>
        <end position="68"/>
    </location>
</feature>
<evidence type="ECO:0000259" key="3">
    <source>
        <dbReference type="Pfam" id="PF00881"/>
    </source>
</evidence>
<evidence type="ECO:0000256" key="2">
    <source>
        <dbReference type="ARBA" id="ARBA00023002"/>
    </source>
</evidence>
<keyword evidence="5" id="KW-1185">Reference proteome</keyword>